<dbReference type="InterPro" id="IPR050492">
    <property type="entry name" value="Bact_metal-bind_prot9"/>
</dbReference>
<proteinExistence type="predicted"/>
<dbReference type="RefSeq" id="WP_093213875.1">
    <property type="nucleotide sequence ID" value="NZ_FNFL01000003.1"/>
</dbReference>
<dbReference type="EMBL" id="FNFL01000003">
    <property type="protein sequence ID" value="SDK16860.1"/>
    <property type="molecule type" value="Genomic_DNA"/>
</dbReference>
<feature type="signal peptide" evidence="3">
    <location>
        <begin position="1"/>
        <end position="21"/>
    </location>
</feature>
<dbReference type="Gene3D" id="3.40.50.1980">
    <property type="entry name" value="Nitrogenase molybdenum iron protein domain"/>
    <property type="match status" value="3"/>
</dbReference>
<feature type="chain" id="PRO_5039486851" evidence="3">
    <location>
        <begin position="22"/>
        <end position="335"/>
    </location>
</feature>
<gene>
    <name evidence="4" type="ORF">SAMN05216243_2138</name>
</gene>
<accession>A0A1G8ZRS7</accession>
<evidence type="ECO:0000313" key="5">
    <source>
        <dbReference type="Proteomes" id="UP000198694"/>
    </source>
</evidence>
<dbReference type="AlphaFoldDB" id="A0A1G8ZRS7"/>
<dbReference type="InterPro" id="IPR006127">
    <property type="entry name" value="ZnuA-like"/>
</dbReference>
<organism evidence="4 5">
    <name type="scientific">Sediminibacillus albus</name>
    <dbReference type="NCBI Taxonomy" id="407036"/>
    <lineage>
        <taxon>Bacteria</taxon>
        <taxon>Bacillati</taxon>
        <taxon>Bacillota</taxon>
        <taxon>Bacilli</taxon>
        <taxon>Bacillales</taxon>
        <taxon>Bacillaceae</taxon>
        <taxon>Sediminibacillus</taxon>
    </lineage>
</organism>
<keyword evidence="1" id="KW-0175">Coiled coil</keyword>
<feature type="compositionally biased region" description="Basic and acidic residues" evidence="2">
    <location>
        <begin position="128"/>
        <end position="150"/>
    </location>
</feature>
<evidence type="ECO:0000313" key="4">
    <source>
        <dbReference type="EMBL" id="SDK16860.1"/>
    </source>
</evidence>
<evidence type="ECO:0000256" key="2">
    <source>
        <dbReference type="SAM" id="MobiDB-lite"/>
    </source>
</evidence>
<dbReference type="Proteomes" id="UP000198694">
    <property type="component" value="Unassembled WGS sequence"/>
</dbReference>
<dbReference type="PANTHER" id="PTHR42953">
    <property type="entry name" value="HIGH-AFFINITY ZINC UPTAKE SYSTEM PROTEIN ZNUA-RELATED"/>
    <property type="match status" value="1"/>
</dbReference>
<dbReference type="STRING" id="407036.SAMN05216243_2138"/>
<keyword evidence="5" id="KW-1185">Reference proteome</keyword>
<dbReference type="SUPFAM" id="SSF53807">
    <property type="entry name" value="Helical backbone' metal receptor"/>
    <property type="match status" value="1"/>
</dbReference>
<sequence length="335" mass="37445">MKKGLLWLAAAIVAFLAGCGAETVENEGNADSEEKLAIYTTLYPLQDFTEKIGGDLVQVESLLAPGTDAHTFEPTSNTMVDIAQADAFIYLEAGLESYADKIAGAVKTEDVSMLEAGNGSAFITSAHDHHHEEEADHSDHDHGDDAHAHEEDEAGEEEHDHGDFDPHIWLDPNRSIGLAENIKDELVSLMPEQEKVFNENFEKLKAQLESLDEEFHQIEQEYQDKQILVSHAAFGYWENAYGIEQIAVSGVSTASEPSQKQLEYIIDEAREHDLHYILFEQNVTPRVAEVVQKEVGAETLRIHNLAVLTEEDIQNEEDYFSLMEQNLETLKIALQ</sequence>
<reference evidence="4 5" key="1">
    <citation type="submission" date="2016-10" db="EMBL/GenBank/DDBJ databases">
        <authorList>
            <person name="de Groot N.N."/>
        </authorList>
    </citation>
    <scope>NUCLEOTIDE SEQUENCE [LARGE SCALE GENOMIC DNA]</scope>
    <source>
        <strain evidence="4 5">CGMCC 1.6502</strain>
    </source>
</reference>
<protein>
    <submittedName>
        <fullName evidence="4">Zinc transport system substrate-binding protein</fullName>
    </submittedName>
</protein>
<evidence type="ECO:0000256" key="3">
    <source>
        <dbReference type="SAM" id="SignalP"/>
    </source>
</evidence>
<dbReference type="PROSITE" id="PS51257">
    <property type="entry name" value="PROKAR_LIPOPROTEIN"/>
    <property type="match status" value="1"/>
</dbReference>
<dbReference type="Pfam" id="PF01297">
    <property type="entry name" value="ZnuA"/>
    <property type="match status" value="1"/>
</dbReference>
<dbReference type="GO" id="GO:0030001">
    <property type="term" value="P:metal ion transport"/>
    <property type="evidence" value="ECO:0007669"/>
    <property type="project" value="InterPro"/>
</dbReference>
<feature type="compositionally biased region" description="Basic and acidic residues" evidence="2">
    <location>
        <begin position="158"/>
        <end position="167"/>
    </location>
</feature>
<keyword evidence="3" id="KW-0732">Signal</keyword>
<dbReference type="PANTHER" id="PTHR42953:SF8">
    <property type="entry name" value="ZINT DOMAIN-CONTAINING PROTEIN"/>
    <property type="match status" value="1"/>
</dbReference>
<dbReference type="GO" id="GO:0046872">
    <property type="term" value="F:metal ion binding"/>
    <property type="evidence" value="ECO:0007669"/>
    <property type="project" value="InterPro"/>
</dbReference>
<feature type="region of interest" description="Disordered" evidence="2">
    <location>
        <begin position="128"/>
        <end position="167"/>
    </location>
</feature>
<name>A0A1G8ZRS7_9BACI</name>
<dbReference type="OrthoDB" id="9810636at2"/>
<evidence type="ECO:0000256" key="1">
    <source>
        <dbReference type="SAM" id="Coils"/>
    </source>
</evidence>
<feature type="coiled-coil region" evidence="1">
    <location>
        <begin position="194"/>
        <end position="228"/>
    </location>
</feature>